<dbReference type="PROSITE" id="PS51257">
    <property type="entry name" value="PROKAR_LIPOPROTEIN"/>
    <property type="match status" value="1"/>
</dbReference>
<evidence type="ECO:0008006" key="5">
    <source>
        <dbReference type="Google" id="ProtNLM"/>
    </source>
</evidence>
<accession>A0A1W1UPV7</accession>
<name>A0A1W1UPV7_9DEIO</name>
<evidence type="ECO:0000256" key="2">
    <source>
        <dbReference type="SAM" id="SignalP"/>
    </source>
</evidence>
<feature type="signal peptide" evidence="2">
    <location>
        <begin position="1"/>
        <end position="15"/>
    </location>
</feature>
<gene>
    <name evidence="3" type="ORF">SAMN00790413_04286</name>
</gene>
<reference evidence="3 4" key="1">
    <citation type="submission" date="2017-04" db="EMBL/GenBank/DDBJ databases">
        <authorList>
            <person name="Afonso C.L."/>
            <person name="Miller P.J."/>
            <person name="Scott M.A."/>
            <person name="Spackman E."/>
            <person name="Goraichik I."/>
            <person name="Dimitrov K.M."/>
            <person name="Suarez D.L."/>
            <person name="Swayne D.E."/>
        </authorList>
    </citation>
    <scope>NUCLEOTIDE SEQUENCE [LARGE SCALE GENOMIC DNA]</scope>
    <source>
        <strain evidence="3 4">KR-140</strain>
    </source>
</reference>
<feature type="region of interest" description="Disordered" evidence="1">
    <location>
        <begin position="19"/>
        <end position="38"/>
    </location>
</feature>
<keyword evidence="2" id="KW-0732">Signal</keyword>
<evidence type="ECO:0000256" key="1">
    <source>
        <dbReference type="SAM" id="MobiDB-lite"/>
    </source>
</evidence>
<protein>
    <recommendedName>
        <fullName evidence="5">Lipoprotein</fullName>
    </recommendedName>
</protein>
<evidence type="ECO:0000313" key="4">
    <source>
        <dbReference type="Proteomes" id="UP000192582"/>
    </source>
</evidence>
<keyword evidence="4" id="KW-1185">Reference proteome</keyword>
<feature type="chain" id="PRO_5012325561" description="Lipoprotein" evidence="2">
    <location>
        <begin position="16"/>
        <end position="223"/>
    </location>
</feature>
<dbReference type="STRING" id="695939.SAMN00790413_04286"/>
<dbReference type="Proteomes" id="UP000192582">
    <property type="component" value="Unassembled WGS sequence"/>
</dbReference>
<sequence>MKRAFLLLIAVVSSACNPLDTTPQGGPNARPLTITGTTENNPGLLTSLSFTFNNKTVNNVGTLNSNGEVTARVEASMMALPPSRRLSEWRAQLGERCDISRLFVTRDESYTALTALQFTNGETASEVRAQTDVRQADGTTLTDRRLFFFTLGGGTIRGDVNCPATHEAYAFDVQLRPGWNTVHEISTFGLTLKQRGTVQYVAEPGATYAGRLLVTADNEGDVR</sequence>
<dbReference type="AlphaFoldDB" id="A0A1W1UPV7"/>
<organism evidence="3 4">
    <name type="scientific">Deinococcus hopiensis KR-140</name>
    <dbReference type="NCBI Taxonomy" id="695939"/>
    <lineage>
        <taxon>Bacteria</taxon>
        <taxon>Thermotogati</taxon>
        <taxon>Deinococcota</taxon>
        <taxon>Deinococci</taxon>
        <taxon>Deinococcales</taxon>
        <taxon>Deinococcaceae</taxon>
        <taxon>Deinococcus</taxon>
    </lineage>
</organism>
<dbReference type="EMBL" id="FWWU01000006">
    <property type="protein sequence ID" value="SMB83165.1"/>
    <property type="molecule type" value="Genomic_DNA"/>
</dbReference>
<proteinExistence type="predicted"/>
<evidence type="ECO:0000313" key="3">
    <source>
        <dbReference type="EMBL" id="SMB83165.1"/>
    </source>
</evidence>